<evidence type="ECO:0000313" key="7">
    <source>
        <dbReference type="Proteomes" id="UP001336020"/>
    </source>
</evidence>
<dbReference type="InterPro" id="IPR036271">
    <property type="entry name" value="Tet_transcr_reg_TetR-rel_C_sf"/>
</dbReference>
<evidence type="ECO:0000256" key="2">
    <source>
        <dbReference type="ARBA" id="ARBA00023125"/>
    </source>
</evidence>
<dbReference type="Gene3D" id="1.10.357.10">
    <property type="entry name" value="Tetracycline Repressor, domain 2"/>
    <property type="match status" value="1"/>
</dbReference>
<dbReference type="InterPro" id="IPR050109">
    <property type="entry name" value="HTH-type_TetR-like_transc_reg"/>
</dbReference>
<evidence type="ECO:0000259" key="5">
    <source>
        <dbReference type="PROSITE" id="PS50977"/>
    </source>
</evidence>
<dbReference type="SUPFAM" id="SSF48498">
    <property type="entry name" value="Tetracyclin repressor-like, C-terminal domain"/>
    <property type="match status" value="1"/>
</dbReference>
<dbReference type="InterPro" id="IPR001647">
    <property type="entry name" value="HTH_TetR"/>
</dbReference>
<evidence type="ECO:0000256" key="3">
    <source>
        <dbReference type="ARBA" id="ARBA00023163"/>
    </source>
</evidence>
<dbReference type="PANTHER" id="PTHR30055:SF234">
    <property type="entry name" value="HTH-TYPE TRANSCRIPTIONAL REGULATOR BETI"/>
    <property type="match status" value="1"/>
</dbReference>
<keyword evidence="7" id="KW-1185">Reference proteome</keyword>
<keyword evidence="3" id="KW-0804">Transcription</keyword>
<evidence type="ECO:0000256" key="4">
    <source>
        <dbReference type="PROSITE-ProRule" id="PRU00335"/>
    </source>
</evidence>
<evidence type="ECO:0000256" key="1">
    <source>
        <dbReference type="ARBA" id="ARBA00023015"/>
    </source>
</evidence>
<proteinExistence type="predicted"/>
<dbReference type="EMBL" id="JAUTXY010000002">
    <property type="protein sequence ID" value="MEE2057021.1"/>
    <property type="molecule type" value="Genomic_DNA"/>
</dbReference>
<feature type="domain" description="HTH tetR-type" evidence="5">
    <location>
        <begin position="6"/>
        <end position="66"/>
    </location>
</feature>
<evidence type="ECO:0000313" key="6">
    <source>
        <dbReference type="EMBL" id="MEE2057021.1"/>
    </source>
</evidence>
<reference evidence="6 7" key="1">
    <citation type="submission" date="2023-07" db="EMBL/GenBank/DDBJ databases">
        <authorList>
            <person name="Girao M."/>
            <person name="Carvalho M.F."/>
        </authorList>
    </citation>
    <scope>NUCLEOTIDE SEQUENCE [LARGE SCALE GENOMIC DNA]</scope>
    <source>
        <strain evidence="6 7">YIM65754</strain>
    </source>
</reference>
<gene>
    <name evidence="6" type="ORF">Q7514_05695</name>
</gene>
<dbReference type="RefSeq" id="WP_330132281.1">
    <property type="nucleotide sequence ID" value="NZ_JAUTXY010000002.1"/>
</dbReference>
<dbReference type="Pfam" id="PF00440">
    <property type="entry name" value="TetR_N"/>
    <property type="match status" value="1"/>
</dbReference>
<dbReference type="PANTHER" id="PTHR30055">
    <property type="entry name" value="HTH-TYPE TRANSCRIPTIONAL REGULATOR RUTR"/>
    <property type="match status" value="1"/>
</dbReference>
<name>A0ABU7L647_9NOCA</name>
<keyword evidence="2 4" id="KW-0238">DNA-binding</keyword>
<protein>
    <submittedName>
        <fullName evidence="6">TetR family transcriptional regulator</fullName>
    </submittedName>
</protein>
<dbReference type="InterPro" id="IPR009057">
    <property type="entry name" value="Homeodomain-like_sf"/>
</dbReference>
<dbReference type="PROSITE" id="PS50977">
    <property type="entry name" value="HTH_TETR_2"/>
    <property type="match status" value="1"/>
</dbReference>
<organism evidence="6 7">
    <name type="scientific">Rhodococcus artemisiae</name>
    <dbReference type="NCBI Taxonomy" id="714159"/>
    <lineage>
        <taxon>Bacteria</taxon>
        <taxon>Bacillati</taxon>
        <taxon>Actinomycetota</taxon>
        <taxon>Actinomycetes</taxon>
        <taxon>Mycobacteriales</taxon>
        <taxon>Nocardiaceae</taxon>
        <taxon>Rhodococcus</taxon>
    </lineage>
</organism>
<feature type="DNA-binding region" description="H-T-H motif" evidence="4">
    <location>
        <begin position="29"/>
        <end position="48"/>
    </location>
</feature>
<dbReference type="SUPFAM" id="SSF46689">
    <property type="entry name" value="Homeodomain-like"/>
    <property type="match status" value="1"/>
</dbReference>
<comment type="caution">
    <text evidence="6">The sequence shown here is derived from an EMBL/GenBank/DDBJ whole genome shotgun (WGS) entry which is preliminary data.</text>
</comment>
<accession>A0ABU7L647</accession>
<keyword evidence="1" id="KW-0805">Transcription regulation</keyword>
<sequence length="195" mass="21076">MPRPRTVSDEDVLDGVLALAHRVGPGKLTLAAAAREVGLSPATLIQRFGTKHALLLAADRRGVERWVLPIEEAEHPSPLDRIIEGLVGAVDPDMTPEAMANSVAMLQLDLAEPDFHTVALLGARRLRAAIEHHLEAASIAGEIRDTTDVTALAKLIETTYHGAMIGWALHREGSLADWMREQIEAALQPSRVLSS</sequence>
<dbReference type="Proteomes" id="UP001336020">
    <property type="component" value="Unassembled WGS sequence"/>
</dbReference>